<gene>
    <name evidence="3" type="ORF">ACHHYP_14893</name>
</gene>
<comment type="caution">
    <text evidence="3">The sequence shown here is derived from an EMBL/GenBank/DDBJ whole genome shotgun (WGS) entry which is preliminary data.</text>
</comment>
<dbReference type="STRING" id="1202772.A0A1V9YC08"/>
<evidence type="ECO:0000256" key="1">
    <source>
        <dbReference type="SAM" id="Phobius"/>
    </source>
</evidence>
<feature type="transmembrane region" description="Helical" evidence="1">
    <location>
        <begin position="1173"/>
        <end position="1196"/>
    </location>
</feature>
<protein>
    <recommendedName>
        <fullName evidence="2">BROMI C-terminal Rab TBC-like domain-containing protein</fullName>
    </recommendedName>
</protein>
<dbReference type="Pfam" id="PF23440">
    <property type="entry name" value="BROMI_C"/>
    <property type="match status" value="1"/>
</dbReference>
<name>A0A1V9YC08_ACHHY</name>
<evidence type="ECO:0000259" key="2">
    <source>
        <dbReference type="Pfam" id="PF23440"/>
    </source>
</evidence>
<dbReference type="OrthoDB" id="1668230at2759"/>
<feature type="domain" description="BROMI C-terminal Rab TBC-like" evidence="2">
    <location>
        <begin position="1118"/>
        <end position="1244"/>
    </location>
</feature>
<organism evidence="3 4">
    <name type="scientific">Achlya hypogyna</name>
    <name type="common">Oomycete</name>
    <name type="synonym">Protoachlya hypogyna</name>
    <dbReference type="NCBI Taxonomy" id="1202772"/>
    <lineage>
        <taxon>Eukaryota</taxon>
        <taxon>Sar</taxon>
        <taxon>Stramenopiles</taxon>
        <taxon>Oomycota</taxon>
        <taxon>Saprolegniomycetes</taxon>
        <taxon>Saprolegniales</taxon>
        <taxon>Achlyaceae</taxon>
        <taxon>Achlya</taxon>
    </lineage>
</organism>
<dbReference type="EMBL" id="JNBR01002249">
    <property type="protein sequence ID" value="OQR83265.1"/>
    <property type="molecule type" value="Genomic_DNA"/>
</dbReference>
<keyword evidence="1" id="KW-0812">Transmembrane</keyword>
<accession>A0A1V9YC08</accession>
<dbReference type="InterPro" id="IPR055392">
    <property type="entry name" value="BROMI_C"/>
</dbReference>
<evidence type="ECO:0000313" key="4">
    <source>
        <dbReference type="Proteomes" id="UP000243579"/>
    </source>
</evidence>
<keyword evidence="1" id="KW-0472">Membrane</keyword>
<evidence type="ECO:0000313" key="3">
    <source>
        <dbReference type="EMBL" id="OQR83265.1"/>
    </source>
</evidence>
<sequence>MQDDDSSVREVLGLFFSRTADIVLEDGESVDDALGRLRAAMKRLPMDAPEFWHLKLVDHLKGLLRTHLAEAIESFVDVAMAADPAWMLQSTAPPLLDAVVDSMILSHAPTFHALQTQLHEATAAQVATILAELRTLSSSISIQRHFQASTDALNARAQTTPRTDATQCIDALSIDDGEGDDCGTLWTSDALADDDDSPRLSPDEFSALLDRMALPSKARIEAFGQLQTFRAEAIVELGDTALESVAARLVPLCLDKDDVTSTGAIAFFHGIFVETQDAGAQSRLFATFLATLLHATPRAALFLRKPSISSPPPAQTPQRGLLRIVKFIHVLLDRLPAEWMFAPAAERARAQLLVAQWIGCWDLPGGNTPVEQSLTGATADWIPPASLLACLDPTARWFRQWHLRSPVKTQWTALLLDAGVVDHLVERVVHGHVAVELWRKFSRHTMAPAGVTYRRRSLSRAALTPATDLPSPLPPWYTVLMQKALLQAVYMLAFLLPLHQIQSAFPVHVAKTERVGGGGPLPEILEPDAASNQLLYRVKAPRTKAPSPGEAIQLDHLCLHLILMSVAHLWLSDAAAAAESATPLDAPDLTPLLEAVVASRPSRRFLTALVHVLRAAPTLEHERPKDIASIAFPYPALAVEGFDAVPAALEYLRQILVRRDLPRVVAIVAALLLAAVDQLLELPPDAATVGLILTLAADLPPVHERIAAACARSLAWLELFAATTWLDGLRRDGAALVNRDIVLCQLTSSALGLALGHDLLRQFPPDLGRLWRARDRRALLQVLNVPVLAATLLYDDTTFRRHVEVTVDALERHQDGFEAVVGAPDEAPFALRAAAQDMADAALLLSTPFAAPAIVSKAWWLQVAGGDAATVVALTLADAVASSSFRGTLALAMAPDARLWTCACPCAVDPMAWRQHRIQQRLHVTGGPSEVPRPGALELAVVGPLPVRPRTATPLRSLEAQVHRVQAGIKSATNYLDFKGVGTLFWHLVEDVEAQDLPGDALLTAWLGGIFFAVVLDAKSKFLQLAPTSTTDALPAPATALGAVNTWLKQFCVLRGLDPLPCTSLLPPTFAAFGCDGCEPFVWSILLLGAPRHTPAEVLGVLHTLRAAGAPRLLWPYAGIEPMYHVAAAVEWILVIEEDEVAAALRRLEVPVTTLVLRWLTHGLWSFVDWQGIMVFLNLVAIYGMDYLPLLVLVLIKQLAPVVARATRAADVLDAQVPGLRWSNHRAWIERLHSKYHDVIKVRLRAAFANCE</sequence>
<keyword evidence="1" id="KW-1133">Transmembrane helix</keyword>
<reference evidence="3 4" key="1">
    <citation type="journal article" date="2014" name="Genome Biol. Evol.">
        <title>The secreted proteins of Achlya hypogyna and Thraustotheca clavata identify the ancestral oomycete secretome and reveal gene acquisitions by horizontal gene transfer.</title>
        <authorList>
            <person name="Misner I."/>
            <person name="Blouin N."/>
            <person name="Leonard G."/>
            <person name="Richards T.A."/>
            <person name="Lane C.E."/>
        </authorList>
    </citation>
    <scope>NUCLEOTIDE SEQUENCE [LARGE SCALE GENOMIC DNA]</scope>
    <source>
        <strain evidence="3 4">ATCC 48635</strain>
    </source>
</reference>
<dbReference type="Proteomes" id="UP000243579">
    <property type="component" value="Unassembled WGS sequence"/>
</dbReference>
<dbReference type="AlphaFoldDB" id="A0A1V9YC08"/>
<keyword evidence="4" id="KW-1185">Reference proteome</keyword>
<proteinExistence type="predicted"/>